<accession>A0A3M3WCS5</accession>
<dbReference type="AlphaFoldDB" id="A0A3M3WCS5"/>
<evidence type="ECO:0000313" key="2">
    <source>
        <dbReference type="EMBL" id="RMU73695.1"/>
    </source>
</evidence>
<gene>
    <name evidence="2" type="ORF">ALP24_102910</name>
    <name evidence="1" type="ORF">ALQ37_102634</name>
</gene>
<evidence type="ECO:0000313" key="3">
    <source>
        <dbReference type="Proteomes" id="UP000274315"/>
    </source>
</evidence>
<dbReference type="Proteomes" id="UP000274541">
    <property type="component" value="Unassembled WGS sequence"/>
</dbReference>
<organism evidence="1 4">
    <name type="scientific">Pseudomonas syringae pv. aptata</name>
    <dbReference type="NCBI Taxonomy" id="83167"/>
    <lineage>
        <taxon>Bacteria</taxon>
        <taxon>Pseudomonadati</taxon>
        <taxon>Pseudomonadota</taxon>
        <taxon>Gammaproteobacteria</taxon>
        <taxon>Pseudomonadales</taxon>
        <taxon>Pseudomonadaceae</taxon>
        <taxon>Pseudomonas</taxon>
        <taxon>Pseudomonas syringae</taxon>
    </lineage>
</organism>
<dbReference type="Proteomes" id="UP000274315">
    <property type="component" value="Unassembled WGS sequence"/>
</dbReference>
<comment type="caution">
    <text evidence="1">The sequence shown here is derived from an EMBL/GenBank/DDBJ whole genome shotgun (WGS) entry which is preliminary data.</text>
</comment>
<evidence type="ECO:0000313" key="1">
    <source>
        <dbReference type="EMBL" id="RMO55224.1"/>
    </source>
</evidence>
<dbReference type="EMBL" id="RBUF01000321">
    <property type="protein sequence ID" value="RMU73695.1"/>
    <property type="molecule type" value="Genomic_DNA"/>
</dbReference>
<dbReference type="EMBL" id="RBPX01000442">
    <property type="protein sequence ID" value="RMO55224.1"/>
    <property type="molecule type" value="Genomic_DNA"/>
</dbReference>
<evidence type="ECO:0000313" key="4">
    <source>
        <dbReference type="Proteomes" id="UP000274541"/>
    </source>
</evidence>
<reference evidence="3 4" key="1">
    <citation type="submission" date="2018-08" db="EMBL/GenBank/DDBJ databases">
        <title>Recombination of ecologically and evolutionarily significant loci maintains genetic cohesion in the Pseudomonas syringae species complex.</title>
        <authorList>
            <person name="Dillon M."/>
            <person name="Thakur S."/>
            <person name="Almeida R.N.D."/>
            <person name="Weir B.S."/>
            <person name="Guttman D.S."/>
        </authorList>
    </citation>
    <scope>NUCLEOTIDE SEQUENCE [LARGE SCALE GENOMIC DNA]</scope>
    <source>
        <strain evidence="2 3">ICMP 11935</strain>
        <strain evidence="1 4">ICMP 4388</strain>
    </source>
</reference>
<protein>
    <submittedName>
        <fullName evidence="1">Uncharacterized protein</fullName>
    </submittedName>
</protein>
<sequence>MSVFLIVLGGVWILATALHALIMKIVNVQCDFEC</sequence>
<name>A0A3M3WCS5_PSEAP</name>
<proteinExistence type="predicted"/>